<dbReference type="InterPro" id="IPR007751">
    <property type="entry name" value="DUF676_lipase-like"/>
</dbReference>
<evidence type="ECO:0000256" key="5">
    <source>
        <dbReference type="ARBA" id="ARBA00022824"/>
    </source>
</evidence>
<keyword evidence="10" id="KW-1185">Reference proteome</keyword>
<dbReference type="InterPro" id="IPR029058">
    <property type="entry name" value="AB_hydrolase_fold"/>
</dbReference>
<evidence type="ECO:0000256" key="3">
    <source>
        <dbReference type="ARBA" id="ARBA00004370"/>
    </source>
</evidence>
<evidence type="ECO:0000256" key="1">
    <source>
        <dbReference type="ARBA" id="ARBA00004173"/>
    </source>
</evidence>
<evidence type="ECO:0000256" key="7">
    <source>
        <dbReference type="ARBA" id="ARBA00023136"/>
    </source>
</evidence>
<keyword evidence="7" id="KW-0472">Membrane</keyword>
<comment type="subcellular location">
    <subcellularLocation>
        <location evidence="2">Endoplasmic reticulum</location>
    </subcellularLocation>
    <subcellularLocation>
        <location evidence="3">Membrane</location>
    </subcellularLocation>
    <subcellularLocation>
        <location evidence="1">Mitochondrion</location>
    </subcellularLocation>
</comment>
<dbReference type="PANTHER" id="PTHR48182">
    <property type="entry name" value="PROTEIN SERAC1"/>
    <property type="match status" value="1"/>
</dbReference>
<dbReference type="OrthoDB" id="5086500at2759"/>
<dbReference type="AlphaFoldDB" id="A0A2J6QP58"/>
<evidence type="ECO:0000259" key="8">
    <source>
        <dbReference type="Pfam" id="PF05057"/>
    </source>
</evidence>
<name>A0A2J6QP58_9HELO</name>
<dbReference type="PANTHER" id="PTHR48182:SF2">
    <property type="entry name" value="PROTEIN SERAC1"/>
    <property type="match status" value="1"/>
</dbReference>
<reference evidence="9 10" key="1">
    <citation type="submission" date="2016-05" db="EMBL/GenBank/DDBJ databases">
        <title>A degradative enzymes factory behind the ericoid mycorrhizal symbiosis.</title>
        <authorList>
            <consortium name="DOE Joint Genome Institute"/>
            <person name="Martino E."/>
            <person name="Morin E."/>
            <person name="Grelet G."/>
            <person name="Kuo A."/>
            <person name="Kohler A."/>
            <person name="Daghino S."/>
            <person name="Barry K."/>
            <person name="Choi C."/>
            <person name="Cichocki N."/>
            <person name="Clum A."/>
            <person name="Copeland A."/>
            <person name="Hainaut M."/>
            <person name="Haridas S."/>
            <person name="Labutti K."/>
            <person name="Lindquist E."/>
            <person name="Lipzen A."/>
            <person name="Khouja H.-R."/>
            <person name="Murat C."/>
            <person name="Ohm R."/>
            <person name="Olson A."/>
            <person name="Spatafora J."/>
            <person name="Veneault-Fourrey C."/>
            <person name="Henrissat B."/>
            <person name="Grigoriev I."/>
            <person name="Martin F."/>
            <person name="Perotto S."/>
        </authorList>
    </citation>
    <scope>NUCLEOTIDE SEQUENCE [LARGE SCALE GENOMIC DNA]</scope>
    <source>
        <strain evidence="9 10">UAMH 7357</strain>
    </source>
</reference>
<proteinExistence type="inferred from homology"/>
<accession>A0A2J6QP58</accession>
<dbReference type="GO" id="GO:0016020">
    <property type="term" value="C:membrane"/>
    <property type="evidence" value="ECO:0007669"/>
    <property type="project" value="UniProtKB-SubCell"/>
</dbReference>
<evidence type="ECO:0000256" key="6">
    <source>
        <dbReference type="ARBA" id="ARBA00023128"/>
    </source>
</evidence>
<keyword evidence="6" id="KW-0496">Mitochondrion</keyword>
<sequence length="355" mass="39548">MPSPKPPQLFGIHELYRPANSAPEVDIVAVHGLNGDRLRTWTTQSGSSQVCWLSRPEFLPRYIPGARVLTWGYNANVSSFGSKVASSERLLQHAQTLVAQLCSDRDLDNASERPIIFVCHSLGGIVVKKALAYSASRTFSQLTHLQSIYTCTFALLFLGTPHHGSPKARLLHTMTKLASFAVPNAALSLSTALIQILESESGVLQDVTAAFVPLMPHFRVFFFWEQHKTDLKYTRDFIVEESSAAPIIDNTERCGIAADHREMCRFEKSNDPGFQTVIAALKRYAHEAPSVVAERCRTAHEVLEDERDWQAGELRIQPVPSEYAQAPLAPPPYEKEIKLSQRTDSLVIKPAWQGE</sequence>
<dbReference type="GO" id="GO:0005783">
    <property type="term" value="C:endoplasmic reticulum"/>
    <property type="evidence" value="ECO:0007669"/>
    <property type="project" value="UniProtKB-SubCell"/>
</dbReference>
<evidence type="ECO:0000313" key="9">
    <source>
        <dbReference type="EMBL" id="PMD28034.1"/>
    </source>
</evidence>
<organism evidence="9 10">
    <name type="scientific">Hyaloscypha hepaticicola</name>
    <dbReference type="NCBI Taxonomy" id="2082293"/>
    <lineage>
        <taxon>Eukaryota</taxon>
        <taxon>Fungi</taxon>
        <taxon>Dikarya</taxon>
        <taxon>Ascomycota</taxon>
        <taxon>Pezizomycotina</taxon>
        <taxon>Leotiomycetes</taxon>
        <taxon>Helotiales</taxon>
        <taxon>Hyaloscyphaceae</taxon>
        <taxon>Hyaloscypha</taxon>
    </lineage>
</organism>
<protein>
    <recommendedName>
        <fullName evidence="8">DUF676 domain-containing protein</fullName>
    </recommendedName>
</protein>
<dbReference type="GO" id="GO:0005739">
    <property type="term" value="C:mitochondrion"/>
    <property type="evidence" value="ECO:0007669"/>
    <property type="project" value="UniProtKB-SubCell"/>
</dbReference>
<dbReference type="Pfam" id="PF05057">
    <property type="entry name" value="DUF676"/>
    <property type="match status" value="1"/>
</dbReference>
<evidence type="ECO:0000256" key="4">
    <source>
        <dbReference type="ARBA" id="ARBA00007920"/>
    </source>
</evidence>
<dbReference type="Proteomes" id="UP000235672">
    <property type="component" value="Unassembled WGS sequence"/>
</dbReference>
<evidence type="ECO:0000313" key="10">
    <source>
        <dbReference type="Proteomes" id="UP000235672"/>
    </source>
</evidence>
<gene>
    <name evidence="9" type="ORF">NA56DRAFT_590059</name>
</gene>
<feature type="domain" description="DUF676" evidence="8">
    <location>
        <begin position="105"/>
        <end position="165"/>
    </location>
</feature>
<dbReference type="InterPro" id="IPR052374">
    <property type="entry name" value="SERAC1"/>
</dbReference>
<comment type="similarity">
    <text evidence="4">Belongs to the putative lipase ROG1 family.</text>
</comment>
<dbReference type="Gene3D" id="3.40.50.1820">
    <property type="entry name" value="alpha/beta hydrolase"/>
    <property type="match status" value="1"/>
</dbReference>
<evidence type="ECO:0000256" key="2">
    <source>
        <dbReference type="ARBA" id="ARBA00004240"/>
    </source>
</evidence>
<keyword evidence="5" id="KW-0256">Endoplasmic reticulum</keyword>
<dbReference type="EMBL" id="KZ613465">
    <property type="protein sequence ID" value="PMD28034.1"/>
    <property type="molecule type" value="Genomic_DNA"/>
</dbReference>
<dbReference type="SUPFAM" id="SSF53474">
    <property type="entry name" value="alpha/beta-Hydrolases"/>
    <property type="match status" value="1"/>
</dbReference>